<accession>H2DE88</accession>
<name>H2DE88_9CAUD</name>
<sequence>MSNQRRQTNQTKPGGGRKKTSIGIAREEALAAGMSHFNGSVCSVDPRHGTIRRVSNNTCVVCSTQHNKDRRDRERINRPRNTRSVRVNMSEPGFCWPVTVIGDPDRVRNER</sequence>
<dbReference type="EMBL" id="JN585957">
    <property type="protein sequence ID" value="AEY69647.1"/>
    <property type="molecule type" value="Genomic_DNA"/>
</dbReference>
<evidence type="ECO:0000313" key="2">
    <source>
        <dbReference type="EMBL" id="AEY69647.1"/>
    </source>
</evidence>
<organism evidence="2 3">
    <name type="scientific">Erwinia phage PEp14</name>
    <dbReference type="NCBI Taxonomy" id="1131315"/>
    <lineage>
        <taxon>Viruses</taxon>
        <taxon>Duplodnaviria</taxon>
        <taxon>Heunggongvirae</taxon>
        <taxon>Uroviricota</taxon>
        <taxon>Caudoviricetes</taxon>
        <taxon>Pavtokvirus</taxon>
        <taxon>Pavtokvirus PEp14</taxon>
    </lineage>
</organism>
<evidence type="ECO:0000313" key="3">
    <source>
        <dbReference type="Proteomes" id="UP000007323"/>
    </source>
</evidence>
<dbReference type="RefSeq" id="YP_005098462.1">
    <property type="nucleotide sequence ID" value="NC_016767.1"/>
</dbReference>
<dbReference type="KEGG" id="vg:11605367"/>
<feature type="compositionally biased region" description="Polar residues" evidence="1">
    <location>
        <begin position="1"/>
        <end position="12"/>
    </location>
</feature>
<dbReference type="GeneID" id="11605367"/>
<protein>
    <submittedName>
        <fullName evidence="2">Uncharacterized protein</fullName>
    </submittedName>
</protein>
<evidence type="ECO:0000256" key="1">
    <source>
        <dbReference type="SAM" id="MobiDB-lite"/>
    </source>
</evidence>
<feature type="region of interest" description="Disordered" evidence="1">
    <location>
        <begin position="1"/>
        <end position="22"/>
    </location>
</feature>
<keyword evidence="3" id="KW-1185">Reference proteome</keyword>
<gene>
    <name evidence="2" type="ORF">PEp14_00058</name>
</gene>
<reference evidence="2 3" key="1">
    <citation type="submission" date="2011-08" db="EMBL/GenBank/DDBJ databases">
        <authorList>
            <person name="Kim I.-G."/>
            <person name="Rhim S.-L."/>
        </authorList>
    </citation>
    <scope>NUCLEOTIDE SEQUENCE [LARGE SCALE GENOMIC DNA]</scope>
</reference>
<dbReference type="Proteomes" id="UP000007323">
    <property type="component" value="Segment"/>
</dbReference>
<proteinExistence type="predicted"/>